<reference evidence="1" key="1">
    <citation type="submission" date="2022-01" db="EMBL/GenBank/DDBJ databases">
        <title>Genome Sequence Resource for Two Populations of Ditylenchus destructor, the Migratory Endoparasitic Phytonematode.</title>
        <authorList>
            <person name="Zhang H."/>
            <person name="Lin R."/>
            <person name="Xie B."/>
        </authorList>
    </citation>
    <scope>NUCLEOTIDE SEQUENCE</scope>
    <source>
        <strain evidence="1">BazhouSP</strain>
    </source>
</reference>
<dbReference type="AlphaFoldDB" id="A0AAD4QYH5"/>
<keyword evidence="2" id="KW-1185">Reference proteome</keyword>
<evidence type="ECO:0000313" key="1">
    <source>
        <dbReference type="EMBL" id="KAI1709711.1"/>
    </source>
</evidence>
<sequence>MLFILLSQHRSTMAQCPTGMEADGYCGFPKFICFDPKEQCISSTCCQPSQGVPMMGPGGQVTQGSPFCPPGQVPDGYCGFPKFLCIDPKEICSGTICCQPSQQSGMGTMPGSNGKCPMGMEEDGFCGFPKFFCIDPKEQCISDTCCQPSKQSMPMMGPGGQTMQGSPFCPPGQVPDGYCGFPKFVCIDPKEICSGTICCQPSQQSGTGSMTGSNGKCPMGMEEDGYCGFPKFICIDPKEQCISSTCCQPSKQSIPMMGPGGQTMQGSPFCPPGQVPDGCQPSQQAGMGGMPSMFPGNGMQVYGIMPSSGGGYGQPYPSFG</sequence>
<dbReference type="Proteomes" id="UP001201812">
    <property type="component" value="Unassembled WGS sequence"/>
</dbReference>
<comment type="caution">
    <text evidence="1">The sequence shown here is derived from an EMBL/GenBank/DDBJ whole genome shotgun (WGS) entry which is preliminary data.</text>
</comment>
<proteinExistence type="predicted"/>
<protein>
    <submittedName>
        <fullName evidence="1">Uncharacterized protein</fullName>
    </submittedName>
</protein>
<name>A0AAD4QYH5_9BILA</name>
<evidence type="ECO:0000313" key="2">
    <source>
        <dbReference type="Proteomes" id="UP001201812"/>
    </source>
</evidence>
<organism evidence="1 2">
    <name type="scientific">Ditylenchus destructor</name>
    <dbReference type="NCBI Taxonomy" id="166010"/>
    <lineage>
        <taxon>Eukaryota</taxon>
        <taxon>Metazoa</taxon>
        <taxon>Ecdysozoa</taxon>
        <taxon>Nematoda</taxon>
        <taxon>Chromadorea</taxon>
        <taxon>Rhabditida</taxon>
        <taxon>Tylenchina</taxon>
        <taxon>Tylenchomorpha</taxon>
        <taxon>Sphaerularioidea</taxon>
        <taxon>Anguinidae</taxon>
        <taxon>Anguininae</taxon>
        <taxon>Ditylenchus</taxon>
    </lineage>
</organism>
<accession>A0AAD4QYH5</accession>
<dbReference type="EMBL" id="JAKKPZ010000029">
    <property type="protein sequence ID" value="KAI1709711.1"/>
    <property type="molecule type" value="Genomic_DNA"/>
</dbReference>
<gene>
    <name evidence="1" type="ORF">DdX_11102</name>
</gene>